<proteinExistence type="predicted"/>
<dbReference type="InterPro" id="IPR021403">
    <property type="entry name" value="DUF3043"/>
</dbReference>
<feature type="compositionally biased region" description="Basic and acidic residues" evidence="1">
    <location>
        <begin position="66"/>
        <end position="86"/>
    </location>
</feature>
<dbReference type="Pfam" id="PF11241">
    <property type="entry name" value="DUF3043"/>
    <property type="match status" value="1"/>
</dbReference>
<feature type="region of interest" description="Disordered" evidence="1">
    <location>
        <begin position="1"/>
        <end position="86"/>
    </location>
</feature>
<accession>A0A4Q7TLY5</accession>
<keyword evidence="2" id="KW-0812">Transmembrane</keyword>
<evidence type="ECO:0000313" key="4">
    <source>
        <dbReference type="Proteomes" id="UP000291832"/>
    </source>
</evidence>
<feature type="transmembrane region" description="Helical" evidence="2">
    <location>
        <begin position="118"/>
        <end position="137"/>
    </location>
</feature>
<keyword evidence="4" id="KW-1185">Reference proteome</keyword>
<reference evidence="3 4" key="1">
    <citation type="journal article" date="2015" name="Stand. Genomic Sci.">
        <title>Genomic Encyclopedia of Bacterial and Archaeal Type Strains, Phase III: the genomes of soil and plant-associated and newly described type strains.</title>
        <authorList>
            <person name="Whitman W.B."/>
            <person name="Woyke T."/>
            <person name="Klenk H.P."/>
            <person name="Zhou Y."/>
            <person name="Lilburn T.G."/>
            <person name="Beck B.J."/>
            <person name="De Vos P."/>
            <person name="Vandamme P."/>
            <person name="Eisen J.A."/>
            <person name="Garrity G."/>
            <person name="Hugenholtz P."/>
            <person name="Kyrpides N.C."/>
        </authorList>
    </citation>
    <scope>NUCLEOTIDE SEQUENCE [LARGE SCALE GENOMIC DNA]</scope>
    <source>
        <strain evidence="3 4">RF6</strain>
    </source>
</reference>
<dbReference type="EMBL" id="SHKI01000007">
    <property type="protein sequence ID" value="RZT61027.1"/>
    <property type="molecule type" value="Genomic_DNA"/>
</dbReference>
<keyword evidence="2" id="KW-1133">Transmembrane helix</keyword>
<evidence type="ECO:0000256" key="1">
    <source>
        <dbReference type="SAM" id="MobiDB-lite"/>
    </source>
</evidence>
<dbReference type="Proteomes" id="UP000291832">
    <property type="component" value="Unassembled WGS sequence"/>
</dbReference>
<protein>
    <submittedName>
        <fullName evidence="3">DUF3043 family protein</fullName>
    </submittedName>
</protein>
<dbReference type="OrthoDB" id="5194448at2"/>
<comment type="caution">
    <text evidence="3">The sequence shown here is derived from an EMBL/GenBank/DDBJ whole genome shotgun (WGS) entry which is preliminary data.</text>
</comment>
<feature type="compositionally biased region" description="Basic and acidic residues" evidence="1">
    <location>
        <begin position="16"/>
        <end position="28"/>
    </location>
</feature>
<dbReference type="RefSeq" id="WP_130455104.1">
    <property type="nucleotide sequence ID" value="NZ_QYAG01000003.1"/>
</dbReference>
<sequence>MTPERRADTGRAQAHQIERTGVSKKDAADAAGTNEQDTTDQHVGKGHPTPSRKQAQAANARPIVGSKDKTLQKEQRRQQASSRERARIGMMEGDERYLTARDRGPQRRYVRDYVDSRWNIGEMLIPMMLVVLVMTFVPGVMQVVSLIVIWAFVALAVLDAFFLGAKLKRLLGEKFGEDRVQPGFRWYAAMRAFQFRPLRMPKPQVKRGNRPS</sequence>
<keyword evidence="2" id="KW-0472">Membrane</keyword>
<organism evidence="3 4">
    <name type="scientific">Leucobacter luti</name>
    <dbReference type="NCBI Taxonomy" id="340320"/>
    <lineage>
        <taxon>Bacteria</taxon>
        <taxon>Bacillati</taxon>
        <taxon>Actinomycetota</taxon>
        <taxon>Actinomycetes</taxon>
        <taxon>Micrococcales</taxon>
        <taxon>Microbacteriaceae</taxon>
        <taxon>Leucobacter</taxon>
    </lineage>
</organism>
<gene>
    <name evidence="3" type="ORF">EV139_2773</name>
</gene>
<dbReference type="AlphaFoldDB" id="A0A4Q7TLY5"/>
<evidence type="ECO:0000256" key="2">
    <source>
        <dbReference type="SAM" id="Phobius"/>
    </source>
</evidence>
<name>A0A4Q7TLY5_9MICO</name>
<feature type="transmembrane region" description="Helical" evidence="2">
    <location>
        <begin position="143"/>
        <end position="165"/>
    </location>
</feature>
<evidence type="ECO:0000313" key="3">
    <source>
        <dbReference type="EMBL" id="RZT61027.1"/>
    </source>
</evidence>